<dbReference type="KEGG" id="ppsc:EHS13_30245"/>
<sequence>MTFEEEYEKFIQHHGSTRKGESLRRLLDGHGYGEKLLLKKVWWPAFKNFDFLYPEYAVTDMRYGTYYLDYAFIPDPELLQLDLEADGFGPHVQQMDRRQFTDQLNRQNFLVAMDWKILRFSIDEIKENPTRCIQYLQLLLGKYYGVNQPSNMITLQEREVLRLCLKLGKPITIKDVAYHLKLHRNSAQSLLRKLAEKQWILPLKRDAIRVRAYKANESKINQLLV</sequence>
<dbReference type="AlphaFoldDB" id="A0A6B8RU90"/>
<evidence type="ECO:0000313" key="2">
    <source>
        <dbReference type="Proteomes" id="UP000426246"/>
    </source>
</evidence>
<keyword evidence="1" id="KW-0238">DNA-binding</keyword>
<organism evidence="1 2">
    <name type="scientific">Paenibacillus psychroresistens</name>
    <dbReference type="NCBI Taxonomy" id="1778678"/>
    <lineage>
        <taxon>Bacteria</taxon>
        <taxon>Bacillati</taxon>
        <taxon>Bacillota</taxon>
        <taxon>Bacilli</taxon>
        <taxon>Bacillales</taxon>
        <taxon>Paenibacillaceae</taxon>
        <taxon>Paenibacillus</taxon>
    </lineage>
</organism>
<evidence type="ECO:0000313" key="1">
    <source>
        <dbReference type="EMBL" id="QGQ98856.1"/>
    </source>
</evidence>
<reference evidence="2" key="1">
    <citation type="submission" date="2018-11" db="EMBL/GenBank/DDBJ databases">
        <title>Complete genome sequence of Paenibacillus sp. ML311-T8.</title>
        <authorList>
            <person name="Nam Y.-D."/>
            <person name="Kang J."/>
            <person name="Chung W.-H."/>
            <person name="Park Y.S."/>
        </authorList>
    </citation>
    <scope>NUCLEOTIDE SEQUENCE [LARGE SCALE GENOMIC DNA]</scope>
    <source>
        <strain evidence="2">ML311-T8</strain>
    </source>
</reference>
<name>A0A6B8RU90_9BACL</name>
<dbReference type="GO" id="GO:0003677">
    <property type="term" value="F:DNA binding"/>
    <property type="evidence" value="ECO:0007669"/>
    <property type="project" value="UniProtKB-KW"/>
</dbReference>
<dbReference type="Proteomes" id="UP000426246">
    <property type="component" value="Chromosome"/>
</dbReference>
<dbReference type="SUPFAM" id="SSF46785">
    <property type="entry name" value="Winged helix' DNA-binding domain"/>
    <property type="match status" value="1"/>
</dbReference>
<gene>
    <name evidence="1" type="ORF">EHS13_30245</name>
</gene>
<dbReference type="RefSeq" id="WP_155703961.1">
    <property type="nucleotide sequence ID" value="NZ_CP034235.1"/>
</dbReference>
<proteinExistence type="predicted"/>
<protein>
    <submittedName>
        <fullName evidence="1">DNA-binding response regulator</fullName>
    </submittedName>
</protein>
<dbReference type="OrthoDB" id="2677830at2"/>
<dbReference type="EMBL" id="CP034235">
    <property type="protein sequence ID" value="QGQ98856.1"/>
    <property type="molecule type" value="Genomic_DNA"/>
</dbReference>
<keyword evidence="2" id="KW-1185">Reference proteome</keyword>
<accession>A0A6B8RU90</accession>
<dbReference type="InterPro" id="IPR036390">
    <property type="entry name" value="WH_DNA-bd_sf"/>
</dbReference>